<dbReference type="PANTHER" id="PTHR43977">
    <property type="entry name" value="STRUCTURAL MAINTENANCE OF CHROMOSOMES PROTEIN 3"/>
    <property type="match status" value="1"/>
</dbReference>
<keyword evidence="3" id="KW-1185">Reference proteome</keyword>
<dbReference type="SUPFAM" id="SSF52540">
    <property type="entry name" value="P-loop containing nucleoside triphosphate hydrolases"/>
    <property type="match status" value="1"/>
</dbReference>
<gene>
    <name evidence="2" type="primary">SMC3_2</name>
    <name evidence="2" type="ORF">MHBO_001886</name>
</gene>
<dbReference type="InterPro" id="IPR003395">
    <property type="entry name" value="RecF/RecN/SMC_N"/>
</dbReference>
<feature type="domain" description="RecF/RecN/SMC N-terminal" evidence="1">
    <location>
        <begin position="98"/>
        <end position="242"/>
    </location>
</feature>
<reference evidence="2 3" key="1">
    <citation type="journal article" date="2024" name="BMC Biol.">
        <title>Comparative genomics of Ascetosporea gives new insight into the evolutionary basis for animal parasitism in Rhizaria.</title>
        <authorList>
            <person name="Hiltunen Thoren M."/>
            <person name="Onut-Brannstrom I."/>
            <person name="Alfjorden A."/>
            <person name="Peckova H."/>
            <person name="Swords F."/>
            <person name="Hooper C."/>
            <person name="Holzer A.S."/>
            <person name="Bass D."/>
            <person name="Burki F."/>
        </authorList>
    </citation>
    <scope>NUCLEOTIDE SEQUENCE [LARGE SCALE GENOMIC DNA]</scope>
    <source>
        <strain evidence="2">20-A016</strain>
    </source>
</reference>
<dbReference type="InterPro" id="IPR027417">
    <property type="entry name" value="P-loop_NTPase"/>
</dbReference>
<evidence type="ECO:0000259" key="1">
    <source>
        <dbReference type="Pfam" id="PF02463"/>
    </source>
</evidence>
<protein>
    <submittedName>
        <fullName evidence="2">Structural maintenance of chromosomes protein 3</fullName>
    </submittedName>
</protein>
<evidence type="ECO:0000313" key="3">
    <source>
        <dbReference type="Proteomes" id="UP001439008"/>
    </source>
</evidence>
<dbReference type="Pfam" id="PF02463">
    <property type="entry name" value="SMC_N"/>
    <property type="match status" value="1"/>
</dbReference>
<dbReference type="EMBL" id="JBDODL010000542">
    <property type="protein sequence ID" value="MES1920189.1"/>
    <property type="molecule type" value="Genomic_DNA"/>
</dbReference>
<organism evidence="2 3">
    <name type="scientific">Bonamia ostreae</name>
    <dbReference type="NCBI Taxonomy" id="126728"/>
    <lineage>
        <taxon>Eukaryota</taxon>
        <taxon>Sar</taxon>
        <taxon>Rhizaria</taxon>
        <taxon>Endomyxa</taxon>
        <taxon>Ascetosporea</taxon>
        <taxon>Haplosporida</taxon>
        <taxon>Bonamia</taxon>
    </lineage>
</organism>
<evidence type="ECO:0000313" key="2">
    <source>
        <dbReference type="EMBL" id="MES1920189.1"/>
    </source>
</evidence>
<dbReference type="Proteomes" id="UP001439008">
    <property type="component" value="Unassembled WGS sequence"/>
</dbReference>
<proteinExistence type="predicted"/>
<dbReference type="Gene3D" id="3.40.50.300">
    <property type="entry name" value="P-loop containing nucleotide triphosphate hydrolases"/>
    <property type="match status" value="1"/>
</dbReference>
<sequence length="262" mass="28509">MADTGCADSSAAERLAKAPLGEIIQKLRATNAELRDLRVNRKALEQHVDFSRRHDELVARKREQDEGQKAIRGLIDHLDRRKGEAINRTFHTIAAHFGRVFEELVPHGEASLGIETGGDGEQIALAAPEQDLRVPTERFRGISLNVRFPGAEAVARLRGLSGGQQTVAALALIFAVQRCDPAPFYFLDEVDANLDAGHRAAVTRLLSELAAQPTQIVSTTFKPETLPAADRCFEVLFENKVSTVRRVSAEAASAVVLAGDGE</sequence>
<comment type="caution">
    <text evidence="2">The sequence shown here is derived from an EMBL/GenBank/DDBJ whole genome shotgun (WGS) entry which is preliminary data.</text>
</comment>
<accession>A0ABV2AL54</accession>
<name>A0ABV2AL54_9EUKA</name>